<feature type="compositionally biased region" description="Polar residues" evidence="1">
    <location>
        <begin position="347"/>
        <end position="367"/>
    </location>
</feature>
<keyword evidence="3" id="KW-1185">Reference proteome</keyword>
<feature type="compositionally biased region" description="Low complexity" evidence="1">
    <location>
        <begin position="551"/>
        <end position="573"/>
    </location>
</feature>
<feature type="compositionally biased region" description="Pro residues" evidence="1">
    <location>
        <begin position="580"/>
        <end position="589"/>
    </location>
</feature>
<name>A0A9P3FYW9_9APHY</name>
<reference evidence="2 3" key="1">
    <citation type="submission" date="2021-08" db="EMBL/GenBank/DDBJ databases">
        <title>Draft Genome Sequence of Phanerochaete sordida strain YK-624.</title>
        <authorList>
            <person name="Mori T."/>
            <person name="Dohra H."/>
            <person name="Suzuki T."/>
            <person name="Kawagishi H."/>
            <person name="Hirai H."/>
        </authorList>
    </citation>
    <scope>NUCLEOTIDE SEQUENCE [LARGE SCALE GENOMIC DNA]</scope>
    <source>
        <strain evidence="2 3">YK-624</strain>
    </source>
</reference>
<feature type="region of interest" description="Disordered" evidence="1">
    <location>
        <begin position="447"/>
        <end position="610"/>
    </location>
</feature>
<feature type="compositionally biased region" description="Polar residues" evidence="1">
    <location>
        <begin position="322"/>
        <end position="333"/>
    </location>
</feature>
<proteinExistence type="predicted"/>
<gene>
    <name evidence="2" type="ORF">PsYK624_011880</name>
</gene>
<sequence>MAAVNPCSRSLANGDISQLGSPAEPAIFIVSDSSSSSMPEDVGPGANFEPSAPSTVQLGFAAVAPGPPYPITPIPIQATGTFGNDGALPSSSFPTPSIQPQNAPVMDAGMQPGDAYAPSEHYMVPVEEAAVPLSSHPVFPPFAAAPEAQSSSWTIPQSAPYHEMLHEEDDDDMELVCTIDPHDNGQIHPGVSLNGIAVEAGIQYPQAITSQLTLPYINTDGSFPTIVFVDDPQVPIAPIAATTNPMPHLDPGVSMDFQTPQSFPDAGPAFSTGSLRNALPEVITAHSSATSTMQFIVTDDTGIGPAAQKSSRISADPFPPANNETSTSSSQMPHSPLRGTEVKDQQTDLASFLGSSAHPNASPTSVEHGTEVPGAGSCRPEIPTADDLRSSQDATPATTTSATECATALPYACYSVASPSKGDDINGATSDLFPSIVAPDEAVSTCLPPTTEEPPAVPVAPPRTPTSNEGCATTSCPVSDDVTAQQPIISKSATPAKPARGKRRGSPPRSGPSRIECVNGSFAAASSSASTTVPEENGEARQHTSSNTATSSFEEAQPEAAPASPPAVSATEPIAGSTPQPTPSVPPEAPEAHFSKSQPDGKPAASRVEPFHDDEFTIDVLEAYVMMEYQYCHKRTIEKRGKPGRTDPLLWMAKACALQRRIRAIQNNALRNGVAKDEVVAGLKQSSGGAGMAWRLSRVFLGLPDEPKLTRIEGAMHDDPCIPGVEEYPDILALMSLSLHDGVYDPDRVPK</sequence>
<evidence type="ECO:0000256" key="1">
    <source>
        <dbReference type="SAM" id="MobiDB-lite"/>
    </source>
</evidence>
<dbReference type="EMBL" id="BPQB01000002">
    <property type="protein sequence ID" value="GJE85111.1"/>
    <property type="molecule type" value="Genomic_DNA"/>
</dbReference>
<feature type="compositionally biased region" description="Polar residues" evidence="1">
    <location>
        <begin position="467"/>
        <end position="493"/>
    </location>
</feature>
<feature type="region of interest" description="Disordered" evidence="1">
    <location>
        <begin position="302"/>
        <end position="401"/>
    </location>
</feature>
<organism evidence="2 3">
    <name type="scientific">Phanerochaete sordida</name>
    <dbReference type="NCBI Taxonomy" id="48140"/>
    <lineage>
        <taxon>Eukaryota</taxon>
        <taxon>Fungi</taxon>
        <taxon>Dikarya</taxon>
        <taxon>Basidiomycota</taxon>
        <taxon>Agaricomycotina</taxon>
        <taxon>Agaricomycetes</taxon>
        <taxon>Polyporales</taxon>
        <taxon>Phanerochaetaceae</taxon>
        <taxon>Phanerochaete</taxon>
    </lineage>
</organism>
<feature type="compositionally biased region" description="Pro residues" evidence="1">
    <location>
        <begin position="451"/>
        <end position="464"/>
    </location>
</feature>
<protein>
    <submittedName>
        <fullName evidence="2">Uncharacterized protein</fullName>
    </submittedName>
</protein>
<accession>A0A9P3FYW9</accession>
<evidence type="ECO:0000313" key="3">
    <source>
        <dbReference type="Proteomes" id="UP000703269"/>
    </source>
</evidence>
<comment type="caution">
    <text evidence="2">The sequence shown here is derived from an EMBL/GenBank/DDBJ whole genome shotgun (WGS) entry which is preliminary data.</text>
</comment>
<dbReference type="Proteomes" id="UP000703269">
    <property type="component" value="Unassembled WGS sequence"/>
</dbReference>
<evidence type="ECO:0000313" key="2">
    <source>
        <dbReference type="EMBL" id="GJE85111.1"/>
    </source>
</evidence>
<dbReference type="AlphaFoldDB" id="A0A9P3FYW9"/>